<keyword evidence="2" id="KW-1185">Reference proteome</keyword>
<protein>
    <submittedName>
        <fullName evidence="1">Uncharacterized protein</fullName>
    </submittedName>
</protein>
<reference evidence="1 2" key="1">
    <citation type="submission" date="2016-10" db="EMBL/GenBank/DDBJ databases">
        <authorList>
            <person name="de Groot N.N."/>
        </authorList>
    </citation>
    <scope>NUCLEOTIDE SEQUENCE [LARGE SCALE GENOMIC DNA]</scope>
    <source>
        <strain evidence="1 2">DSM 7343</strain>
    </source>
</reference>
<gene>
    <name evidence="1" type="ORF">SAMN05660420_02933</name>
</gene>
<sequence>MKKLMTTIIYLSIVMLSSYEVVPKLVNSINQKQNSIPYVAHGDETATATKQIDYKHMLKKSGAHAEMRF</sequence>
<dbReference type="RefSeq" id="WP_092350168.1">
    <property type="nucleotide sequence ID" value="NZ_FNQN01000010.1"/>
</dbReference>
<name>A0A1H4DG10_9BACT</name>
<accession>A0A1H4DG10</accession>
<dbReference type="AlphaFoldDB" id="A0A1H4DG10"/>
<dbReference type="Proteomes" id="UP000199409">
    <property type="component" value="Unassembled WGS sequence"/>
</dbReference>
<evidence type="ECO:0000313" key="1">
    <source>
        <dbReference type="EMBL" id="SEA71537.1"/>
    </source>
</evidence>
<organism evidence="1 2">
    <name type="scientific">Desulfuromusa kysingii</name>
    <dbReference type="NCBI Taxonomy" id="37625"/>
    <lineage>
        <taxon>Bacteria</taxon>
        <taxon>Pseudomonadati</taxon>
        <taxon>Thermodesulfobacteriota</taxon>
        <taxon>Desulfuromonadia</taxon>
        <taxon>Desulfuromonadales</taxon>
        <taxon>Geopsychrobacteraceae</taxon>
        <taxon>Desulfuromusa</taxon>
    </lineage>
</organism>
<dbReference type="STRING" id="37625.SAMN05660420_02933"/>
<proteinExistence type="predicted"/>
<dbReference type="EMBL" id="FNQN01000010">
    <property type="protein sequence ID" value="SEA71537.1"/>
    <property type="molecule type" value="Genomic_DNA"/>
</dbReference>
<evidence type="ECO:0000313" key="2">
    <source>
        <dbReference type="Proteomes" id="UP000199409"/>
    </source>
</evidence>